<feature type="repeat" description="WD" evidence="3">
    <location>
        <begin position="1059"/>
        <end position="1100"/>
    </location>
</feature>
<feature type="repeat" description="WD" evidence="3">
    <location>
        <begin position="671"/>
        <end position="712"/>
    </location>
</feature>
<dbReference type="Pfam" id="PF25173">
    <property type="entry name" value="Beta-prop_WDR3_1st"/>
    <property type="match status" value="1"/>
</dbReference>
<gene>
    <name evidence="5" type="ORF">N7498_002769</name>
</gene>
<dbReference type="InterPro" id="IPR056884">
    <property type="entry name" value="NPHP3-like_N"/>
</dbReference>
<proteinExistence type="predicted"/>
<dbReference type="PANTHER" id="PTHR19879:SF9">
    <property type="entry name" value="TRANSCRIPTION INITIATION FACTOR TFIID SUBUNIT 5"/>
    <property type="match status" value="1"/>
</dbReference>
<dbReference type="PROSITE" id="PS50837">
    <property type="entry name" value="NACHT"/>
    <property type="match status" value="1"/>
</dbReference>
<dbReference type="SUPFAM" id="SSF52540">
    <property type="entry name" value="P-loop containing nucleoside triphosphate hydrolases"/>
    <property type="match status" value="1"/>
</dbReference>
<feature type="repeat" description="WD" evidence="3">
    <location>
        <begin position="713"/>
        <end position="754"/>
    </location>
</feature>
<evidence type="ECO:0000256" key="3">
    <source>
        <dbReference type="PROSITE-ProRule" id="PRU00221"/>
    </source>
</evidence>
<dbReference type="CDD" id="cd00200">
    <property type="entry name" value="WD40"/>
    <property type="match status" value="2"/>
</dbReference>
<evidence type="ECO:0000256" key="2">
    <source>
        <dbReference type="ARBA" id="ARBA00022737"/>
    </source>
</evidence>
<dbReference type="PANTHER" id="PTHR19879">
    <property type="entry name" value="TRANSCRIPTION INITIATION FACTOR TFIID"/>
    <property type="match status" value="1"/>
</dbReference>
<organism evidence="5 6">
    <name type="scientific">Penicillium cinerascens</name>
    <dbReference type="NCBI Taxonomy" id="70096"/>
    <lineage>
        <taxon>Eukaryota</taxon>
        <taxon>Fungi</taxon>
        <taxon>Dikarya</taxon>
        <taxon>Ascomycota</taxon>
        <taxon>Pezizomycotina</taxon>
        <taxon>Eurotiomycetes</taxon>
        <taxon>Eurotiomycetidae</taxon>
        <taxon>Eurotiales</taxon>
        <taxon>Aspergillaceae</taxon>
        <taxon>Penicillium</taxon>
    </lineage>
</organism>
<dbReference type="PROSITE" id="PS50294">
    <property type="entry name" value="WD_REPEATS_REGION"/>
    <property type="match status" value="9"/>
</dbReference>
<feature type="repeat" description="WD" evidence="3">
    <location>
        <begin position="629"/>
        <end position="670"/>
    </location>
</feature>
<dbReference type="GeneID" id="83177132"/>
<protein>
    <submittedName>
        <fullName evidence="5">NACHT and WD40 domain protein</fullName>
    </submittedName>
</protein>
<reference evidence="5" key="1">
    <citation type="submission" date="2022-12" db="EMBL/GenBank/DDBJ databases">
        <authorList>
            <person name="Petersen C."/>
        </authorList>
    </citation>
    <scope>NUCLEOTIDE SEQUENCE</scope>
    <source>
        <strain evidence="5">IBT 15544</strain>
    </source>
</reference>
<dbReference type="InterPro" id="IPR007111">
    <property type="entry name" value="NACHT_NTPase"/>
</dbReference>
<dbReference type="InterPro" id="IPR001680">
    <property type="entry name" value="WD40_rpt"/>
</dbReference>
<feature type="repeat" description="WD" evidence="3">
    <location>
        <begin position="1017"/>
        <end position="1058"/>
    </location>
</feature>
<evidence type="ECO:0000313" key="5">
    <source>
        <dbReference type="EMBL" id="KAJ5216362.1"/>
    </source>
</evidence>
<feature type="repeat" description="WD" evidence="3">
    <location>
        <begin position="587"/>
        <end position="628"/>
    </location>
</feature>
<feature type="repeat" description="WD" evidence="3">
    <location>
        <begin position="855"/>
        <end position="887"/>
    </location>
</feature>
<dbReference type="OrthoDB" id="674604at2759"/>
<accession>A0A9W9TB76</accession>
<feature type="repeat" description="WD" evidence="3">
    <location>
        <begin position="933"/>
        <end position="974"/>
    </location>
</feature>
<dbReference type="PROSITE" id="PS00678">
    <property type="entry name" value="WD_REPEATS_1"/>
    <property type="match status" value="4"/>
</dbReference>
<dbReference type="PROSITE" id="PS50082">
    <property type="entry name" value="WD_REPEATS_2"/>
    <property type="match status" value="11"/>
</dbReference>
<comment type="caution">
    <text evidence="5">The sequence shown here is derived from an EMBL/GenBank/DDBJ whole genome shotgun (WGS) entry which is preliminary data.</text>
</comment>
<dbReference type="InterPro" id="IPR015943">
    <property type="entry name" value="WD40/YVTN_repeat-like_dom_sf"/>
</dbReference>
<dbReference type="AlphaFoldDB" id="A0A9W9TB76"/>
<feature type="repeat" description="WD" evidence="3">
    <location>
        <begin position="975"/>
        <end position="1016"/>
    </location>
</feature>
<evidence type="ECO:0000259" key="4">
    <source>
        <dbReference type="PROSITE" id="PS50837"/>
    </source>
</evidence>
<dbReference type="EMBL" id="JAPQKR010000005">
    <property type="protein sequence ID" value="KAJ5216362.1"/>
    <property type="molecule type" value="Genomic_DNA"/>
</dbReference>
<keyword evidence="1 3" id="KW-0853">WD repeat</keyword>
<dbReference type="InterPro" id="IPR011047">
    <property type="entry name" value="Quinoprotein_ADH-like_sf"/>
</dbReference>
<dbReference type="SUPFAM" id="SSF50978">
    <property type="entry name" value="WD40 repeat-like"/>
    <property type="match status" value="1"/>
</dbReference>
<dbReference type="Proteomes" id="UP001150904">
    <property type="component" value="Unassembled WGS sequence"/>
</dbReference>
<feature type="repeat" description="WD" evidence="3">
    <location>
        <begin position="797"/>
        <end position="838"/>
    </location>
</feature>
<feature type="non-terminal residue" evidence="5">
    <location>
        <position position="1190"/>
    </location>
</feature>
<evidence type="ECO:0000313" key="6">
    <source>
        <dbReference type="Proteomes" id="UP001150904"/>
    </source>
</evidence>
<feature type="repeat" description="WD" evidence="3">
    <location>
        <begin position="755"/>
        <end position="796"/>
    </location>
</feature>
<sequence length="1190" mass="131816">LDNKLAIVSGAAFDSYENQHKDECLPGTRTDILNQIKEWATSPYREGIFWLYGIAGTGKSTISRTIAKSFSERRSLGASFFFERGEGDRGNARKLFPTIARQLAITIPSLMPILHQAVYENPDIATKGLREQFDKLLLQPLQRLNRSNISLQTVVIVIDALDECEGDGDIQLILQLLPQIQQAATIRLQVILTSRPDLPRLEFSRMKNDHYKDFILHDIPLEVIEHDISLFFAHQLAEIRIIHGLSTEWPGERDLQRLVALSVPLFIFAATICRIFKERDWDPIDSLSEVLTHQDDRTRLAGTYLPVLDRLLNRQNKSRKEQLVSQFHQVVGAIVMLESPLSTDALSKLLGISRRLIYLRLSPLQSVLRVPDNDITPIRLFHLSFREFLLDPDTRTKTPLGISETEMHNMLARKCLLVCRKLKENICQLPSYGNQRVEVDCQTINDHLPPELQYACRYWAHHLVQCAGLTSIAHEAHLFFQAHFLHWVEAMSLLGYALEIPGILDLIRTAIGGNGSSPISQFFHDAKRFILKNQHIVDQAPLQVYRAGLLFSPQTAIIRTVFADEHFHWISQSPIVNKIWGAELQALEGHSDSVLSVTFSPDGHLLASGSEDRTIHLWDPPTGSIIQTLEGHSDSVNSLSFSPDGHLLASGSNDKTLRIWNPATGQELHVLEGHSDSVLSVTFSLDGHLLASGSRDRTINLWDPATGSIIQTLEGHSDSVNSLSFSPDGHLLASGSNDKTLRIWNLATGEELHILEGHSDSVSSVTFSPDCHLLASGSEDRTVRLWDTTTGVLKQILDSYSSSFNTIVFSPDGRVIATGSVDWVVRLWDLVTGTLQKTIDGHMTMGFVLSAASESVAFSPDGQLLASCSANETIRLWDPMAGESTEILSGDDPQPPVQFMKFSPDGLSLASGSFESSAVCLWNTATGALTHTLDGHSRSVNSVIFSPDSRLLASCSADGTVRLWGLPIGTVQQTLNSRYGSVHSAAFSPDGRLLASCTDNGRACVWDLARSTLYQTFNCHSDSVHSAAFSSDGRLLAVGTDDGRVCICDLATATLYQTVDGHSDWVNSLAFSPDSRLLASWSMDETVCLWALDAGGLSEIWTFEITDDTSEFSQDGLYLHAGLSSLDVEMSFTTSVNRDISIEDEQWIILDGERILWLPVEFRPNRFKINGDRLALGHASGKVSFLQFCI</sequence>
<dbReference type="SMART" id="SM00320">
    <property type="entry name" value="WD40"/>
    <property type="match status" value="12"/>
</dbReference>
<feature type="domain" description="NACHT" evidence="4">
    <location>
        <begin position="47"/>
        <end position="197"/>
    </location>
</feature>
<dbReference type="Pfam" id="PF00400">
    <property type="entry name" value="WD40"/>
    <property type="match status" value="7"/>
</dbReference>
<dbReference type="Pfam" id="PF24883">
    <property type="entry name" value="NPHP3_N"/>
    <property type="match status" value="1"/>
</dbReference>
<name>A0A9W9TB76_9EURO</name>
<evidence type="ECO:0000256" key="1">
    <source>
        <dbReference type="ARBA" id="ARBA00022574"/>
    </source>
</evidence>
<keyword evidence="6" id="KW-1185">Reference proteome</keyword>
<dbReference type="InterPro" id="IPR019775">
    <property type="entry name" value="WD40_repeat_CS"/>
</dbReference>
<dbReference type="InterPro" id="IPR027417">
    <property type="entry name" value="P-loop_NTPase"/>
</dbReference>
<dbReference type="Gene3D" id="2.130.10.10">
    <property type="entry name" value="YVTN repeat-like/Quinoprotein amine dehydrogenase"/>
    <property type="match status" value="5"/>
</dbReference>
<dbReference type="PRINTS" id="PR00320">
    <property type="entry name" value="GPROTEINBRPT"/>
</dbReference>
<dbReference type="InterPro" id="IPR036322">
    <property type="entry name" value="WD40_repeat_dom_sf"/>
</dbReference>
<dbReference type="SUPFAM" id="SSF50998">
    <property type="entry name" value="Quinoprotein alcohol dehydrogenase-like"/>
    <property type="match status" value="1"/>
</dbReference>
<keyword evidence="2" id="KW-0677">Repeat</keyword>
<dbReference type="Gene3D" id="3.40.50.300">
    <property type="entry name" value="P-loop containing nucleotide triphosphate hydrolases"/>
    <property type="match status" value="1"/>
</dbReference>
<reference evidence="5" key="2">
    <citation type="journal article" date="2023" name="IMA Fungus">
        <title>Comparative genomic study of the Penicillium genus elucidates a diverse pangenome and 15 lateral gene transfer events.</title>
        <authorList>
            <person name="Petersen C."/>
            <person name="Sorensen T."/>
            <person name="Nielsen M.R."/>
            <person name="Sondergaard T.E."/>
            <person name="Sorensen J.L."/>
            <person name="Fitzpatrick D.A."/>
            <person name="Frisvad J.C."/>
            <person name="Nielsen K.L."/>
        </authorList>
    </citation>
    <scope>NUCLEOTIDE SEQUENCE</scope>
    <source>
        <strain evidence="5">IBT 15544</strain>
    </source>
</reference>
<dbReference type="RefSeq" id="XP_058312175.1">
    <property type="nucleotide sequence ID" value="XM_058449831.1"/>
</dbReference>
<dbReference type="InterPro" id="IPR020472">
    <property type="entry name" value="WD40_PAC1"/>
</dbReference>